<evidence type="ECO:0000313" key="1">
    <source>
        <dbReference type="EMBL" id="MQL72804.1"/>
    </source>
</evidence>
<organism evidence="1 2">
    <name type="scientific">Colocasia esculenta</name>
    <name type="common">Wild taro</name>
    <name type="synonym">Arum esculentum</name>
    <dbReference type="NCBI Taxonomy" id="4460"/>
    <lineage>
        <taxon>Eukaryota</taxon>
        <taxon>Viridiplantae</taxon>
        <taxon>Streptophyta</taxon>
        <taxon>Embryophyta</taxon>
        <taxon>Tracheophyta</taxon>
        <taxon>Spermatophyta</taxon>
        <taxon>Magnoliopsida</taxon>
        <taxon>Liliopsida</taxon>
        <taxon>Araceae</taxon>
        <taxon>Aroideae</taxon>
        <taxon>Colocasieae</taxon>
        <taxon>Colocasia</taxon>
    </lineage>
</organism>
<evidence type="ECO:0000313" key="2">
    <source>
        <dbReference type="Proteomes" id="UP000652761"/>
    </source>
</evidence>
<gene>
    <name evidence="1" type="ORF">Taro_005110</name>
</gene>
<dbReference type="AlphaFoldDB" id="A0A843TTR9"/>
<protein>
    <submittedName>
        <fullName evidence="1">Uncharacterized protein</fullName>
    </submittedName>
</protein>
<dbReference type="Proteomes" id="UP000652761">
    <property type="component" value="Unassembled WGS sequence"/>
</dbReference>
<reference evidence="1" key="1">
    <citation type="submission" date="2017-07" db="EMBL/GenBank/DDBJ databases">
        <title>Taro Niue Genome Assembly and Annotation.</title>
        <authorList>
            <person name="Atibalentja N."/>
            <person name="Keating K."/>
            <person name="Fields C.J."/>
        </authorList>
    </citation>
    <scope>NUCLEOTIDE SEQUENCE</scope>
    <source>
        <strain evidence="1">Niue_2</strain>
        <tissue evidence="1">Leaf</tissue>
    </source>
</reference>
<accession>A0A843TTR9</accession>
<sequence>MWKEMGPAVLPALGSLVLLASFWVGAVPLALARSFSIAGTILELGDESNFVSATSTLTTSWSCSPPGRLTYRVLVDSLQSHLIELDAIA</sequence>
<comment type="caution">
    <text evidence="1">The sequence shown here is derived from an EMBL/GenBank/DDBJ whole genome shotgun (WGS) entry which is preliminary data.</text>
</comment>
<dbReference type="EMBL" id="NMUH01000142">
    <property type="protein sequence ID" value="MQL72804.1"/>
    <property type="molecule type" value="Genomic_DNA"/>
</dbReference>
<keyword evidence="2" id="KW-1185">Reference proteome</keyword>
<name>A0A843TTR9_COLES</name>
<proteinExistence type="predicted"/>